<evidence type="ECO:0000313" key="1">
    <source>
        <dbReference type="EMBL" id="VDK27317.1"/>
    </source>
</evidence>
<sequence length="123" mass="14316">MVFMNTLNFGTIEKAVQSGDVETLKSSLQNCRDANLEFIEYYLIILQTITITEETTIEEIIEIIRRVNLAVLKAKQDAQKAANLNRLLLRAERNYAKDALKEDWKDKVIVDYLSDYVMRLEQE</sequence>
<dbReference type="Proteomes" id="UP000267096">
    <property type="component" value="Unassembled WGS sequence"/>
</dbReference>
<proteinExistence type="predicted"/>
<dbReference type="AlphaFoldDB" id="A0A0M3JGN4"/>
<protein>
    <submittedName>
        <fullName evidence="3">Transcriptional regulator</fullName>
    </submittedName>
</protein>
<organism evidence="3">
    <name type="scientific">Anisakis simplex</name>
    <name type="common">Herring worm</name>
    <dbReference type="NCBI Taxonomy" id="6269"/>
    <lineage>
        <taxon>Eukaryota</taxon>
        <taxon>Metazoa</taxon>
        <taxon>Ecdysozoa</taxon>
        <taxon>Nematoda</taxon>
        <taxon>Chromadorea</taxon>
        <taxon>Rhabditida</taxon>
        <taxon>Spirurina</taxon>
        <taxon>Ascaridomorpha</taxon>
        <taxon>Ascaridoidea</taxon>
        <taxon>Anisakidae</taxon>
        <taxon>Anisakis</taxon>
        <taxon>Anisakis simplex complex</taxon>
    </lineage>
</organism>
<dbReference type="EMBL" id="UYRR01014477">
    <property type="protein sequence ID" value="VDK27317.1"/>
    <property type="molecule type" value="Genomic_DNA"/>
</dbReference>
<reference evidence="3" key="1">
    <citation type="submission" date="2017-02" db="UniProtKB">
        <authorList>
            <consortium name="WormBaseParasite"/>
        </authorList>
    </citation>
    <scope>IDENTIFICATION</scope>
</reference>
<accession>A0A0M3JGN4</accession>
<dbReference type="WBParaSite" id="ASIM_0000678901-mRNA-1">
    <property type="protein sequence ID" value="ASIM_0000678901-mRNA-1"/>
    <property type="gene ID" value="ASIM_0000678901"/>
</dbReference>
<evidence type="ECO:0000313" key="2">
    <source>
        <dbReference type="Proteomes" id="UP000267096"/>
    </source>
</evidence>
<gene>
    <name evidence="1" type="ORF">ASIM_LOCUS6567</name>
</gene>
<reference evidence="1 2" key="2">
    <citation type="submission" date="2018-11" db="EMBL/GenBank/DDBJ databases">
        <authorList>
            <consortium name="Pathogen Informatics"/>
        </authorList>
    </citation>
    <scope>NUCLEOTIDE SEQUENCE [LARGE SCALE GENOMIC DNA]</scope>
</reference>
<evidence type="ECO:0000313" key="3">
    <source>
        <dbReference type="WBParaSite" id="ASIM_0000678901-mRNA-1"/>
    </source>
</evidence>
<keyword evidence="2" id="KW-1185">Reference proteome</keyword>
<name>A0A0M3JGN4_ANISI</name>